<keyword evidence="2" id="KW-1185">Reference proteome</keyword>
<reference evidence="1" key="1">
    <citation type="journal article" date="2023" name="Mol. Phylogenet. Evol.">
        <title>Genome-scale phylogeny and comparative genomics of the fungal order Sordariales.</title>
        <authorList>
            <person name="Hensen N."/>
            <person name="Bonometti L."/>
            <person name="Westerberg I."/>
            <person name="Brannstrom I.O."/>
            <person name="Guillou S."/>
            <person name="Cros-Aarteil S."/>
            <person name="Calhoun S."/>
            <person name="Haridas S."/>
            <person name="Kuo A."/>
            <person name="Mondo S."/>
            <person name="Pangilinan J."/>
            <person name="Riley R."/>
            <person name="LaButti K."/>
            <person name="Andreopoulos B."/>
            <person name="Lipzen A."/>
            <person name="Chen C."/>
            <person name="Yan M."/>
            <person name="Daum C."/>
            <person name="Ng V."/>
            <person name="Clum A."/>
            <person name="Steindorff A."/>
            <person name="Ohm R.A."/>
            <person name="Martin F."/>
            <person name="Silar P."/>
            <person name="Natvig D.O."/>
            <person name="Lalanne C."/>
            <person name="Gautier V."/>
            <person name="Ament-Velasquez S.L."/>
            <person name="Kruys A."/>
            <person name="Hutchinson M.I."/>
            <person name="Powell A.J."/>
            <person name="Barry K."/>
            <person name="Miller A.N."/>
            <person name="Grigoriev I.V."/>
            <person name="Debuchy R."/>
            <person name="Gladieux P."/>
            <person name="Hiltunen Thoren M."/>
            <person name="Johannesson H."/>
        </authorList>
    </citation>
    <scope>NUCLEOTIDE SEQUENCE</scope>
    <source>
        <strain evidence="1">CBS 168.71</strain>
    </source>
</reference>
<accession>A0AAE0HL03</accession>
<comment type="caution">
    <text evidence="1">The sequence shown here is derived from an EMBL/GenBank/DDBJ whole genome shotgun (WGS) entry which is preliminary data.</text>
</comment>
<dbReference type="RefSeq" id="XP_062661991.1">
    <property type="nucleotide sequence ID" value="XM_062808721.1"/>
</dbReference>
<proteinExistence type="predicted"/>
<dbReference type="EMBL" id="JAUEPN010000002">
    <property type="protein sequence ID" value="KAK3298477.1"/>
    <property type="molecule type" value="Genomic_DNA"/>
</dbReference>
<evidence type="ECO:0000313" key="2">
    <source>
        <dbReference type="Proteomes" id="UP001278766"/>
    </source>
</evidence>
<dbReference type="GeneID" id="87845669"/>
<evidence type="ECO:0000313" key="1">
    <source>
        <dbReference type="EMBL" id="KAK3298477.1"/>
    </source>
</evidence>
<gene>
    <name evidence="1" type="ORF">B0H64DRAFT_75890</name>
</gene>
<dbReference type="AlphaFoldDB" id="A0AAE0HL03"/>
<reference evidence="1" key="2">
    <citation type="submission" date="2023-06" db="EMBL/GenBank/DDBJ databases">
        <authorList>
            <consortium name="Lawrence Berkeley National Laboratory"/>
            <person name="Haridas S."/>
            <person name="Hensen N."/>
            <person name="Bonometti L."/>
            <person name="Westerberg I."/>
            <person name="Brannstrom I.O."/>
            <person name="Guillou S."/>
            <person name="Cros-Aarteil S."/>
            <person name="Calhoun S."/>
            <person name="Kuo A."/>
            <person name="Mondo S."/>
            <person name="Pangilinan J."/>
            <person name="Riley R."/>
            <person name="Labutti K."/>
            <person name="Andreopoulos B."/>
            <person name="Lipzen A."/>
            <person name="Chen C."/>
            <person name="Yanf M."/>
            <person name="Daum C."/>
            <person name="Ng V."/>
            <person name="Clum A."/>
            <person name="Steindorff A."/>
            <person name="Ohm R."/>
            <person name="Martin F."/>
            <person name="Silar P."/>
            <person name="Natvig D."/>
            <person name="Lalanne C."/>
            <person name="Gautier V."/>
            <person name="Ament-Velasquez S.L."/>
            <person name="Kruys A."/>
            <person name="Hutchinson M.I."/>
            <person name="Powell A.J."/>
            <person name="Barry K."/>
            <person name="Miller A.N."/>
            <person name="Grigoriev I.V."/>
            <person name="Debuchy R."/>
            <person name="Gladieux P."/>
            <person name="Thoren M.H."/>
            <person name="Johannesson H."/>
        </authorList>
    </citation>
    <scope>NUCLEOTIDE SEQUENCE</scope>
    <source>
        <strain evidence="1">CBS 168.71</strain>
    </source>
</reference>
<name>A0AAE0HL03_9PEZI</name>
<sequence length="218" mass="24321">MRRRLARYPLSILSPSSASHLQFLPPPTQLLSTMQLSTALLSAMALFAQAASAFYLSSPSNHADPKAYAGLRDWTGNSVGFYKDAHKTANISLDSKGDIAQSGFKFQHGDFQHEKLRFERGNKSRTYLLVSTEGNPPRPNDLTGPFAIEDGKFVYKGGGDWSWNLAGLLFSDPLNDQPSIYLQFGLHPVEEARLRLFGPRRKFRLGRGRQNITLIAHK</sequence>
<dbReference type="Proteomes" id="UP001278766">
    <property type="component" value="Unassembled WGS sequence"/>
</dbReference>
<organism evidence="1 2">
    <name type="scientific">Chaetomium fimeti</name>
    <dbReference type="NCBI Taxonomy" id="1854472"/>
    <lineage>
        <taxon>Eukaryota</taxon>
        <taxon>Fungi</taxon>
        <taxon>Dikarya</taxon>
        <taxon>Ascomycota</taxon>
        <taxon>Pezizomycotina</taxon>
        <taxon>Sordariomycetes</taxon>
        <taxon>Sordariomycetidae</taxon>
        <taxon>Sordariales</taxon>
        <taxon>Chaetomiaceae</taxon>
        <taxon>Chaetomium</taxon>
    </lineage>
</organism>
<protein>
    <submittedName>
        <fullName evidence="1">Uncharacterized protein</fullName>
    </submittedName>
</protein>